<evidence type="ECO:0000313" key="3">
    <source>
        <dbReference type="Proteomes" id="UP000257109"/>
    </source>
</evidence>
<name>A0A371FFY2_MUCPR</name>
<dbReference type="EMBL" id="QJKJ01009241">
    <property type="protein sequence ID" value="RDX77227.1"/>
    <property type="molecule type" value="Genomic_DNA"/>
</dbReference>
<dbReference type="OrthoDB" id="1000646at2759"/>
<protein>
    <submittedName>
        <fullName evidence="2">Mitochondrial protein</fullName>
    </submittedName>
</protein>
<accession>A0A371FFY2</accession>
<evidence type="ECO:0000259" key="1">
    <source>
        <dbReference type="Pfam" id="PF07727"/>
    </source>
</evidence>
<gene>
    <name evidence="2" type="ORF">CR513_42688</name>
</gene>
<dbReference type="STRING" id="157652.A0A371FFY2"/>
<evidence type="ECO:0000313" key="2">
    <source>
        <dbReference type="EMBL" id="RDX77227.1"/>
    </source>
</evidence>
<organism evidence="2 3">
    <name type="scientific">Mucuna pruriens</name>
    <name type="common">Velvet bean</name>
    <name type="synonym">Dolichos pruriens</name>
    <dbReference type="NCBI Taxonomy" id="157652"/>
    <lineage>
        <taxon>Eukaryota</taxon>
        <taxon>Viridiplantae</taxon>
        <taxon>Streptophyta</taxon>
        <taxon>Embryophyta</taxon>
        <taxon>Tracheophyta</taxon>
        <taxon>Spermatophyta</taxon>
        <taxon>Magnoliopsida</taxon>
        <taxon>eudicotyledons</taxon>
        <taxon>Gunneridae</taxon>
        <taxon>Pentapetalae</taxon>
        <taxon>rosids</taxon>
        <taxon>fabids</taxon>
        <taxon>Fabales</taxon>
        <taxon>Fabaceae</taxon>
        <taxon>Papilionoideae</taxon>
        <taxon>50 kb inversion clade</taxon>
        <taxon>NPAAA clade</taxon>
        <taxon>indigoferoid/millettioid clade</taxon>
        <taxon>Phaseoleae</taxon>
        <taxon>Mucuna</taxon>
    </lineage>
</organism>
<sequence>MGHEVAICTTNIQQAAIEAKNVQEEEEDQLFVATYFSSNNTCESWLIDSGIVQTIGELSMIKRNQTWELVPRPQRNVIGLKWVFRTKFNPDGSIDKHKARLIVKGYSQIF</sequence>
<dbReference type="AlphaFoldDB" id="A0A371FFY2"/>
<proteinExistence type="predicted"/>
<dbReference type="Pfam" id="PF07727">
    <property type="entry name" value="RVT_2"/>
    <property type="match status" value="1"/>
</dbReference>
<keyword evidence="3" id="KW-1185">Reference proteome</keyword>
<feature type="non-terminal residue" evidence="2">
    <location>
        <position position="1"/>
    </location>
</feature>
<feature type="domain" description="Reverse transcriptase Ty1/copia-type" evidence="1">
    <location>
        <begin position="64"/>
        <end position="109"/>
    </location>
</feature>
<comment type="caution">
    <text evidence="2">The sequence shown here is derived from an EMBL/GenBank/DDBJ whole genome shotgun (WGS) entry which is preliminary data.</text>
</comment>
<reference evidence="2" key="1">
    <citation type="submission" date="2018-05" db="EMBL/GenBank/DDBJ databases">
        <title>Draft genome of Mucuna pruriens seed.</title>
        <authorList>
            <person name="Nnadi N.E."/>
            <person name="Vos R."/>
            <person name="Hasami M.H."/>
            <person name="Devisetty U.K."/>
            <person name="Aguiy J.C."/>
        </authorList>
    </citation>
    <scope>NUCLEOTIDE SEQUENCE [LARGE SCALE GENOMIC DNA]</scope>
    <source>
        <strain evidence="2">JCA_2017</strain>
    </source>
</reference>
<dbReference type="Proteomes" id="UP000257109">
    <property type="component" value="Unassembled WGS sequence"/>
</dbReference>
<dbReference type="InterPro" id="IPR013103">
    <property type="entry name" value="RVT_2"/>
</dbReference>